<proteinExistence type="predicted"/>
<reference evidence="1" key="1">
    <citation type="submission" date="2024-07" db="EMBL/GenBank/DDBJ databases">
        <authorList>
            <person name="Yu S.T."/>
        </authorList>
    </citation>
    <scope>NUCLEOTIDE SEQUENCE</scope>
    <source>
        <strain evidence="1">R28</strain>
    </source>
</reference>
<dbReference type="AlphaFoldDB" id="A0AB39QCQ9"/>
<protein>
    <submittedName>
        <fullName evidence="1">Uncharacterized protein</fullName>
    </submittedName>
</protein>
<organism evidence="1">
    <name type="scientific">Streptomyces sp. R28</name>
    <dbReference type="NCBI Taxonomy" id="3238628"/>
    <lineage>
        <taxon>Bacteria</taxon>
        <taxon>Bacillati</taxon>
        <taxon>Actinomycetota</taxon>
        <taxon>Actinomycetes</taxon>
        <taxon>Kitasatosporales</taxon>
        <taxon>Streptomycetaceae</taxon>
        <taxon>Streptomyces</taxon>
    </lineage>
</organism>
<evidence type="ECO:0000313" key="1">
    <source>
        <dbReference type="EMBL" id="XDQ40176.1"/>
    </source>
</evidence>
<accession>A0AB39QCQ9</accession>
<sequence>MKGLPKPKPLIEIGTDQVATWSARLPDDALDCADVRAALLEKARWKSRRLQAPLDR</sequence>
<gene>
    <name evidence="1" type="ORF">AB5J49_46380</name>
</gene>
<dbReference type="EMBL" id="CP163439">
    <property type="protein sequence ID" value="XDQ40176.1"/>
    <property type="molecule type" value="Genomic_DNA"/>
</dbReference>
<dbReference type="RefSeq" id="WP_369174882.1">
    <property type="nucleotide sequence ID" value="NZ_CP163439.1"/>
</dbReference>
<name>A0AB39QCQ9_9ACTN</name>